<dbReference type="KEGG" id="rmai:MACH21_23360"/>
<dbReference type="Pfam" id="PF01425">
    <property type="entry name" value="Amidase"/>
    <property type="match status" value="1"/>
</dbReference>
<keyword evidence="4" id="KW-1185">Reference proteome</keyword>
<evidence type="ECO:0000259" key="2">
    <source>
        <dbReference type="Pfam" id="PF01425"/>
    </source>
</evidence>
<dbReference type="EMBL" id="AP027266">
    <property type="protein sequence ID" value="BDW86159.1"/>
    <property type="molecule type" value="Genomic_DNA"/>
</dbReference>
<accession>A0AA48KJH0</accession>
<dbReference type="PANTHER" id="PTHR11895:SF151">
    <property type="entry name" value="GLUTAMYL-TRNA(GLN) AMIDOTRANSFERASE SUBUNIT A"/>
    <property type="match status" value="1"/>
</dbReference>
<gene>
    <name evidence="3" type="ORF">MACH21_23360</name>
</gene>
<proteinExistence type="predicted"/>
<feature type="domain" description="Amidase" evidence="2">
    <location>
        <begin position="8"/>
        <end position="394"/>
    </location>
</feature>
<dbReference type="Gene3D" id="3.90.1300.10">
    <property type="entry name" value="Amidase signature (AS) domain"/>
    <property type="match status" value="1"/>
</dbReference>
<feature type="region of interest" description="Disordered" evidence="1">
    <location>
        <begin position="105"/>
        <end position="131"/>
    </location>
</feature>
<dbReference type="Proteomes" id="UP001337723">
    <property type="component" value="Chromosome"/>
</dbReference>
<dbReference type="InterPro" id="IPR036928">
    <property type="entry name" value="AS_sf"/>
</dbReference>
<dbReference type="GO" id="GO:0003824">
    <property type="term" value="F:catalytic activity"/>
    <property type="evidence" value="ECO:0007669"/>
    <property type="project" value="InterPro"/>
</dbReference>
<dbReference type="InterPro" id="IPR000120">
    <property type="entry name" value="Amidase"/>
</dbReference>
<dbReference type="InterPro" id="IPR023631">
    <property type="entry name" value="Amidase_dom"/>
</dbReference>
<reference evidence="3 4" key="1">
    <citation type="submission" date="2023-01" db="EMBL/GenBank/DDBJ databases">
        <title>Complete genome sequence of Roseicyclus marinus strain Dej080120_10.</title>
        <authorList>
            <person name="Ueki S."/>
            <person name="Maruyama F."/>
        </authorList>
    </citation>
    <scope>NUCLEOTIDE SEQUENCE [LARGE SCALE GENOMIC DNA]</scope>
    <source>
        <strain evidence="3 4">Dej080120_10</strain>
    </source>
</reference>
<protein>
    <submittedName>
        <fullName evidence="3">Amidase</fullName>
    </submittedName>
</protein>
<evidence type="ECO:0000313" key="3">
    <source>
        <dbReference type="EMBL" id="BDW86159.1"/>
    </source>
</evidence>
<name>A0AA48KJH0_9RHOB</name>
<dbReference type="RefSeq" id="WP_338272066.1">
    <property type="nucleotide sequence ID" value="NZ_AP027266.1"/>
</dbReference>
<feature type="compositionally biased region" description="Low complexity" evidence="1">
    <location>
        <begin position="118"/>
        <end position="131"/>
    </location>
</feature>
<dbReference type="PANTHER" id="PTHR11895">
    <property type="entry name" value="TRANSAMIDASE"/>
    <property type="match status" value="1"/>
</dbReference>
<organism evidence="3 4">
    <name type="scientific">Roseicyclus marinus</name>
    <dbReference type="NCBI Taxonomy" id="2161673"/>
    <lineage>
        <taxon>Bacteria</taxon>
        <taxon>Pseudomonadati</taxon>
        <taxon>Pseudomonadota</taxon>
        <taxon>Alphaproteobacteria</taxon>
        <taxon>Rhodobacterales</taxon>
        <taxon>Roseobacteraceae</taxon>
        <taxon>Roseicyclus</taxon>
    </lineage>
</organism>
<dbReference type="SUPFAM" id="SSF75304">
    <property type="entry name" value="Amidase signature (AS) enzymes"/>
    <property type="match status" value="1"/>
</dbReference>
<evidence type="ECO:0000313" key="4">
    <source>
        <dbReference type="Proteomes" id="UP001337723"/>
    </source>
</evidence>
<sequence length="405" mass="41385">MSTLMLAKTALDRITQDESRLHAYACLDPDIALAEAQRLDRTGTHGPLSGHTVAIKDIFDTGDMPTACGSPIHAGRRPTRDAAAVAAIRAAGGLVIGKSVTTEFAHLTPGPTRNPRNTAHTPGGSSSGSAATVAAGGASLATGTQTAGSIIRPAAFCGVVGYKPSFATISRSGLSLFAETLDTIGGFAKNVADAALFVGVMAGRADLMQPPMPRTPRFALWPTPDATSADPCVLAELERVAQAAAAAGATVETLTGDHGWHPLMAAQKTIMAWEGVRALAHERRVHPDLLSDPLRAYLDAAAPMDAATYLAALDTRQTLGAALNAVMAPFDALLTLSAPGEAPLASTGTGDPQFNRVWTLLGGPALHLPTGTGPLGLPIGVQLVGGPGSDQRLLGAAAWLEAALT</sequence>
<dbReference type="AlphaFoldDB" id="A0AA48KJH0"/>
<evidence type="ECO:0000256" key="1">
    <source>
        <dbReference type="SAM" id="MobiDB-lite"/>
    </source>
</evidence>